<keyword evidence="1" id="KW-0560">Oxidoreductase</keyword>
<dbReference type="RefSeq" id="WP_169396745.1">
    <property type="nucleotide sequence ID" value="NZ_BAAAJH010000005.1"/>
</dbReference>
<dbReference type="PANTHER" id="PTHR35176:SF6">
    <property type="entry name" value="HEME OXYGENASE HI_0854-RELATED"/>
    <property type="match status" value="1"/>
</dbReference>
<evidence type="ECO:0000256" key="1">
    <source>
        <dbReference type="ARBA" id="ARBA00023002"/>
    </source>
</evidence>
<dbReference type="InterPro" id="IPR019920">
    <property type="entry name" value="F420-binding_dom_put"/>
</dbReference>
<reference evidence="3 4" key="1">
    <citation type="submission" date="2020-04" db="EMBL/GenBank/DDBJ databases">
        <authorList>
            <person name="Klaysubun C."/>
            <person name="Duangmal K."/>
            <person name="Lipun K."/>
        </authorList>
    </citation>
    <scope>NUCLEOTIDE SEQUENCE [LARGE SCALE GENOMIC DNA]</scope>
    <source>
        <strain evidence="3 4">JCM 11839</strain>
    </source>
</reference>
<dbReference type="PANTHER" id="PTHR35176">
    <property type="entry name" value="HEME OXYGENASE HI_0854-RELATED"/>
    <property type="match status" value="1"/>
</dbReference>
<keyword evidence="4" id="KW-1185">Reference proteome</keyword>
<dbReference type="NCBIfam" id="TIGR03618">
    <property type="entry name" value="Rv1155_F420"/>
    <property type="match status" value="1"/>
</dbReference>
<dbReference type="Proteomes" id="UP001296706">
    <property type="component" value="Unassembled WGS sequence"/>
</dbReference>
<proteinExistence type="predicted"/>
<dbReference type="InterPro" id="IPR012349">
    <property type="entry name" value="Split_barrel_FMN-bd"/>
</dbReference>
<dbReference type="InterPro" id="IPR011576">
    <property type="entry name" value="Pyridox_Oxase_N"/>
</dbReference>
<evidence type="ECO:0000313" key="4">
    <source>
        <dbReference type="Proteomes" id="UP001296706"/>
    </source>
</evidence>
<dbReference type="InterPro" id="IPR052019">
    <property type="entry name" value="F420H2_bilvrd_red/Heme_oxyg"/>
</dbReference>
<organism evidence="3 4">
    <name type="scientific">Pseudonocardia xinjiangensis</name>
    <dbReference type="NCBI Taxonomy" id="75289"/>
    <lineage>
        <taxon>Bacteria</taxon>
        <taxon>Bacillati</taxon>
        <taxon>Actinomycetota</taxon>
        <taxon>Actinomycetes</taxon>
        <taxon>Pseudonocardiales</taxon>
        <taxon>Pseudonocardiaceae</taxon>
        <taxon>Pseudonocardia</taxon>
    </lineage>
</organism>
<name>A0ABX1RGU9_9PSEU</name>
<accession>A0ABX1RGU9</accession>
<evidence type="ECO:0000313" key="3">
    <source>
        <dbReference type="EMBL" id="NMH78679.1"/>
    </source>
</evidence>
<comment type="caution">
    <text evidence="3">The sequence shown here is derived from an EMBL/GenBank/DDBJ whole genome shotgun (WGS) entry which is preliminary data.</text>
</comment>
<dbReference type="SUPFAM" id="SSF50475">
    <property type="entry name" value="FMN-binding split barrel"/>
    <property type="match status" value="1"/>
</dbReference>
<feature type="domain" description="Pyridoxamine 5'-phosphate oxidase N-terminal" evidence="2">
    <location>
        <begin position="9"/>
        <end position="131"/>
    </location>
</feature>
<gene>
    <name evidence="3" type="ORF">HF577_16520</name>
</gene>
<dbReference type="Gene3D" id="2.30.110.10">
    <property type="entry name" value="Electron Transport, Fmn-binding Protein, Chain A"/>
    <property type="match status" value="1"/>
</dbReference>
<sequence>MSAESTPGLPPEIVEMLGNPNPAVIGTVRRNGAPVTVATWYLYRYERIVVNMDSGRRRLDHIRQDPRVSLTVLDRDDWGTHVSMQGRLTLLDDHDLRDIDEIARHYTGQAYPQRDRPRVTGVLDIETWHGWGRFA</sequence>
<dbReference type="Pfam" id="PF01243">
    <property type="entry name" value="PNPOx_N"/>
    <property type="match status" value="1"/>
</dbReference>
<dbReference type="EMBL" id="JAAXKY010000049">
    <property type="protein sequence ID" value="NMH78679.1"/>
    <property type="molecule type" value="Genomic_DNA"/>
</dbReference>
<evidence type="ECO:0000259" key="2">
    <source>
        <dbReference type="Pfam" id="PF01243"/>
    </source>
</evidence>
<protein>
    <submittedName>
        <fullName evidence="3">TIGR03618 family F420-dependent PPOX class oxidoreductase</fullName>
    </submittedName>
</protein>